<name>A0A445EAT0_ARAHY</name>
<comment type="caution">
    <text evidence="1">The sequence shown here is derived from an EMBL/GenBank/DDBJ whole genome shotgun (WGS) entry which is preliminary data.</text>
</comment>
<dbReference type="EMBL" id="SDMP01000002">
    <property type="protein sequence ID" value="RYR72644.1"/>
    <property type="molecule type" value="Genomic_DNA"/>
</dbReference>
<proteinExistence type="predicted"/>
<sequence>MPFVSRCVSASHVQLAVVESPLEARTERDASERGDECERGDVEEGLPPFCLAALNCYNCHTLSLSLLSFNRHYAKSLSPLLRANEGAS</sequence>
<gene>
    <name evidence="1" type="ORF">Ahy_A02g006867</name>
</gene>
<organism evidence="1 2">
    <name type="scientific">Arachis hypogaea</name>
    <name type="common">Peanut</name>
    <dbReference type="NCBI Taxonomy" id="3818"/>
    <lineage>
        <taxon>Eukaryota</taxon>
        <taxon>Viridiplantae</taxon>
        <taxon>Streptophyta</taxon>
        <taxon>Embryophyta</taxon>
        <taxon>Tracheophyta</taxon>
        <taxon>Spermatophyta</taxon>
        <taxon>Magnoliopsida</taxon>
        <taxon>eudicotyledons</taxon>
        <taxon>Gunneridae</taxon>
        <taxon>Pentapetalae</taxon>
        <taxon>rosids</taxon>
        <taxon>fabids</taxon>
        <taxon>Fabales</taxon>
        <taxon>Fabaceae</taxon>
        <taxon>Papilionoideae</taxon>
        <taxon>50 kb inversion clade</taxon>
        <taxon>dalbergioids sensu lato</taxon>
        <taxon>Dalbergieae</taxon>
        <taxon>Pterocarpus clade</taxon>
        <taxon>Arachis</taxon>
    </lineage>
</organism>
<evidence type="ECO:0000313" key="1">
    <source>
        <dbReference type="EMBL" id="RYR72644.1"/>
    </source>
</evidence>
<dbReference type="AlphaFoldDB" id="A0A445EAT0"/>
<reference evidence="1 2" key="1">
    <citation type="submission" date="2019-01" db="EMBL/GenBank/DDBJ databases">
        <title>Sequencing of cultivated peanut Arachis hypogaea provides insights into genome evolution and oil improvement.</title>
        <authorList>
            <person name="Chen X."/>
        </authorList>
    </citation>
    <scope>NUCLEOTIDE SEQUENCE [LARGE SCALE GENOMIC DNA]</scope>
    <source>
        <strain evidence="2">cv. Fuhuasheng</strain>
        <tissue evidence="1">Leaves</tissue>
    </source>
</reference>
<dbReference type="Proteomes" id="UP000289738">
    <property type="component" value="Chromosome A02"/>
</dbReference>
<accession>A0A445EAT0</accession>
<protein>
    <submittedName>
        <fullName evidence="1">Uncharacterized protein</fullName>
    </submittedName>
</protein>
<keyword evidence="2" id="KW-1185">Reference proteome</keyword>
<evidence type="ECO:0000313" key="2">
    <source>
        <dbReference type="Proteomes" id="UP000289738"/>
    </source>
</evidence>